<dbReference type="SUPFAM" id="SSF53822">
    <property type="entry name" value="Periplasmic binding protein-like I"/>
    <property type="match status" value="1"/>
</dbReference>
<keyword evidence="6" id="KW-1185">Reference proteome</keyword>
<keyword evidence="1" id="KW-0805">Transcription regulation</keyword>
<dbReference type="Pfam" id="PF13407">
    <property type="entry name" value="Peripla_BP_4"/>
    <property type="match status" value="1"/>
</dbReference>
<organism evidence="5 6">
    <name type="scientific">Paraburkholderia solitsugae</name>
    <dbReference type="NCBI Taxonomy" id="2675748"/>
    <lineage>
        <taxon>Bacteria</taxon>
        <taxon>Pseudomonadati</taxon>
        <taxon>Pseudomonadota</taxon>
        <taxon>Betaproteobacteria</taxon>
        <taxon>Burkholderiales</taxon>
        <taxon>Burkholderiaceae</taxon>
        <taxon>Paraburkholderia</taxon>
    </lineage>
</organism>
<proteinExistence type="predicted"/>
<dbReference type="Gene3D" id="1.10.260.40">
    <property type="entry name" value="lambda repressor-like DNA-binding domains"/>
    <property type="match status" value="1"/>
</dbReference>
<dbReference type="PANTHER" id="PTHR30146:SF109">
    <property type="entry name" value="HTH-TYPE TRANSCRIPTIONAL REGULATOR GALS"/>
    <property type="match status" value="1"/>
</dbReference>
<evidence type="ECO:0000313" key="6">
    <source>
        <dbReference type="Proteomes" id="UP000652198"/>
    </source>
</evidence>
<name>A0ABX2C3N1_9BURK</name>
<feature type="domain" description="HTH lacI-type" evidence="4">
    <location>
        <begin position="48"/>
        <end position="102"/>
    </location>
</feature>
<dbReference type="PROSITE" id="PS50932">
    <property type="entry name" value="HTH_LACI_2"/>
    <property type="match status" value="1"/>
</dbReference>
<dbReference type="Pfam" id="PF00356">
    <property type="entry name" value="LacI"/>
    <property type="match status" value="1"/>
</dbReference>
<accession>A0ABX2C3N1</accession>
<dbReference type="InterPro" id="IPR028082">
    <property type="entry name" value="Peripla_BP_I"/>
</dbReference>
<evidence type="ECO:0000259" key="4">
    <source>
        <dbReference type="PROSITE" id="PS50932"/>
    </source>
</evidence>
<dbReference type="SMART" id="SM00354">
    <property type="entry name" value="HTH_LACI"/>
    <property type="match status" value="1"/>
</dbReference>
<comment type="caution">
    <text evidence="5">The sequence shown here is derived from an EMBL/GenBank/DDBJ whole genome shotgun (WGS) entry which is preliminary data.</text>
</comment>
<dbReference type="InterPro" id="IPR025997">
    <property type="entry name" value="SBP_2_dom"/>
</dbReference>
<reference evidence="5 6" key="1">
    <citation type="submission" date="2019-11" db="EMBL/GenBank/DDBJ databases">
        <title>Metabolism of dissolved organic matter in forest soils.</title>
        <authorList>
            <person name="Cyle K.T."/>
            <person name="Wilhelm R.C."/>
            <person name="Martinez C.E."/>
        </authorList>
    </citation>
    <scope>NUCLEOTIDE SEQUENCE [LARGE SCALE GENOMIC DNA]</scope>
    <source>
        <strain evidence="5 6">1N</strain>
    </source>
</reference>
<keyword evidence="3" id="KW-0804">Transcription</keyword>
<dbReference type="Gene3D" id="3.40.50.2300">
    <property type="match status" value="2"/>
</dbReference>
<dbReference type="Proteomes" id="UP000652198">
    <property type="component" value="Unassembled WGS sequence"/>
</dbReference>
<dbReference type="EMBL" id="WOEY01000136">
    <property type="protein sequence ID" value="NPT46605.1"/>
    <property type="molecule type" value="Genomic_DNA"/>
</dbReference>
<evidence type="ECO:0000256" key="1">
    <source>
        <dbReference type="ARBA" id="ARBA00023015"/>
    </source>
</evidence>
<keyword evidence="2" id="KW-0238">DNA-binding</keyword>
<sequence length="397" mass="42490">MHTSSDNIFFNTKNVLKPKSRVYPWSAGEQMKRWRNAMTDSRHTRIRSTARDVAQALGISQSTVSRAFTEDASVSPQTRAAILRMAGSMGYKPNALARSLITNRSKIVGLVSGSGGNPFYADALQRFSQHLQQQGYQTLLFTAPAGHDVDALLPVVLQYQVDAVIVLSAPLSAAMAEACERANTPVILFNRALSGAKAHTVACDNVGGAALVADWFAALDCRRPTFVAGRDDTSTNRERLQGFTSRLRERGMPLWRVVAGGDFTYEAGYRAMQTLLATPGDAPDAIFFANDIMALGGIDALKLDQETAAAGLHRRPAIVGFDGIAMGGWASYQLSTIVQPLEEMVAAAVRIVTDPPPEGQLVEAKLPGKVLVRASAPAAAPARPSVSPEQSARAAVL</sequence>
<evidence type="ECO:0000313" key="5">
    <source>
        <dbReference type="EMBL" id="NPT46605.1"/>
    </source>
</evidence>
<protein>
    <submittedName>
        <fullName evidence="5">Substrate-binding domain-containing protein</fullName>
    </submittedName>
</protein>
<evidence type="ECO:0000256" key="2">
    <source>
        <dbReference type="ARBA" id="ARBA00023125"/>
    </source>
</evidence>
<dbReference type="InterPro" id="IPR000843">
    <property type="entry name" value="HTH_LacI"/>
</dbReference>
<dbReference type="CDD" id="cd06278">
    <property type="entry name" value="PBP1_LacI-like"/>
    <property type="match status" value="1"/>
</dbReference>
<dbReference type="InterPro" id="IPR010982">
    <property type="entry name" value="Lambda_DNA-bd_dom_sf"/>
</dbReference>
<dbReference type="CDD" id="cd01392">
    <property type="entry name" value="HTH_LacI"/>
    <property type="match status" value="1"/>
</dbReference>
<gene>
    <name evidence="5" type="ORF">GNZ12_35890</name>
</gene>
<evidence type="ECO:0000256" key="3">
    <source>
        <dbReference type="ARBA" id="ARBA00023163"/>
    </source>
</evidence>
<dbReference type="PANTHER" id="PTHR30146">
    <property type="entry name" value="LACI-RELATED TRANSCRIPTIONAL REPRESSOR"/>
    <property type="match status" value="1"/>
</dbReference>
<dbReference type="SUPFAM" id="SSF47413">
    <property type="entry name" value="lambda repressor-like DNA-binding domains"/>
    <property type="match status" value="1"/>
</dbReference>